<accession>A0ABV6C623</accession>
<dbReference type="RefSeq" id="WP_377790900.1">
    <property type="nucleotide sequence ID" value="NZ_JBHLYQ010000292.1"/>
</dbReference>
<proteinExistence type="predicted"/>
<sequence>MAHPESHPRRRHDARNPGEPAGTRWSDLGHDPEDLARLLRGGPGRRPLVDRSWTLGLRERLEDVVATEVFPGVDDQRGPWVLAGERAPLDALLGVLWRQWAVAGPPADPWEEGLAGLVASGEGRAAETLRALRGGAAAR</sequence>
<comment type="caution">
    <text evidence="2">The sequence shown here is derived from an EMBL/GenBank/DDBJ whole genome shotgun (WGS) entry which is preliminary data.</text>
</comment>
<protein>
    <submittedName>
        <fullName evidence="2">Uncharacterized protein</fullName>
    </submittedName>
</protein>
<evidence type="ECO:0000313" key="3">
    <source>
        <dbReference type="Proteomes" id="UP001589788"/>
    </source>
</evidence>
<dbReference type="Proteomes" id="UP001589788">
    <property type="component" value="Unassembled WGS sequence"/>
</dbReference>
<feature type="region of interest" description="Disordered" evidence="1">
    <location>
        <begin position="1"/>
        <end position="31"/>
    </location>
</feature>
<organism evidence="2 3">
    <name type="scientific">Aciditerrimonas ferrireducens</name>
    <dbReference type="NCBI Taxonomy" id="667306"/>
    <lineage>
        <taxon>Bacteria</taxon>
        <taxon>Bacillati</taxon>
        <taxon>Actinomycetota</taxon>
        <taxon>Acidimicrobiia</taxon>
        <taxon>Acidimicrobiales</taxon>
        <taxon>Acidimicrobiaceae</taxon>
        <taxon>Aciditerrimonas</taxon>
    </lineage>
</organism>
<feature type="non-terminal residue" evidence="2">
    <location>
        <position position="139"/>
    </location>
</feature>
<reference evidence="2 3" key="1">
    <citation type="submission" date="2024-09" db="EMBL/GenBank/DDBJ databases">
        <authorList>
            <person name="Sun Q."/>
            <person name="Mori K."/>
        </authorList>
    </citation>
    <scope>NUCLEOTIDE SEQUENCE [LARGE SCALE GENOMIC DNA]</scope>
    <source>
        <strain evidence="2 3">JCM 15389</strain>
    </source>
</reference>
<name>A0ABV6C623_9ACTN</name>
<dbReference type="EMBL" id="JBHLYQ010000292">
    <property type="protein sequence ID" value="MFC0083155.1"/>
    <property type="molecule type" value="Genomic_DNA"/>
</dbReference>
<keyword evidence="3" id="KW-1185">Reference proteome</keyword>
<evidence type="ECO:0000256" key="1">
    <source>
        <dbReference type="SAM" id="MobiDB-lite"/>
    </source>
</evidence>
<evidence type="ECO:0000313" key="2">
    <source>
        <dbReference type="EMBL" id="MFC0083155.1"/>
    </source>
</evidence>
<gene>
    <name evidence="2" type="ORF">ACFFRE_13555</name>
</gene>